<proteinExistence type="predicted"/>
<dbReference type="RefSeq" id="XP_024740597.1">
    <property type="nucleotide sequence ID" value="XM_024876749.1"/>
</dbReference>
<feature type="region of interest" description="Disordered" evidence="1">
    <location>
        <begin position="341"/>
        <end position="360"/>
    </location>
</feature>
<accession>A0A2J6TKZ0</accession>
<dbReference type="InParanoid" id="A0A2J6TKZ0"/>
<dbReference type="PANTHER" id="PTHR37013:SF3">
    <property type="entry name" value="INTEGRAL MEMBRANE PROTEIN (AFU_ORTHOLOGUE AFUA_1G05950)"/>
    <property type="match status" value="1"/>
</dbReference>
<evidence type="ECO:0000313" key="4">
    <source>
        <dbReference type="EMBL" id="PMD63693.1"/>
    </source>
</evidence>
<name>A0A2J6TKZ0_9HELO</name>
<dbReference type="Proteomes" id="UP000235371">
    <property type="component" value="Unassembled WGS sequence"/>
</dbReference>
<keyword evidence="5" id="KW-1185">Reference proteome</keyword>
<gene>
    <name evidence="4" type="ORF">K444DRAFT_556492</name>
</gene>
<evidence type="ECO:0000256" key="1">
    <source>
        <dbReference type="SAM" id="MobiDB-lite"/>
    </source>
</evidence>
<feature type="domain" description="DUF7703" evidence="3">
    <location>
        <begin position="35"/>
        <end position="265"/>
    </location>
</feature>
<feature type="transmembrane region" description="Helical" evidence="2">
    <location>
        <begin position="92"/>
        <end position="114"/>
    </location>
</feature>
<dbReference type="EMBL" id="KZ613780">
    <property type="protein sequence ID" value="PMD63693.1"/>
    <property type="molecule type" value="Genomic_DNA"/>
</dbReference>
<feature type="transmembrane region" description="Helical" evidence="2">
    <location>
        <begin position="213"/>
        <end position="238"/>
    </location>
</feature>
<protein>
    <recommendedName>
        <fullName evidence="3">DUF7703 domain-containing protein</fullName>
    </recommendedName>
</protein>
<keyword evidence="2" id="KW-1133">Transmembrane helix</keyword>
<dbReference type="STRING" id="1095630.A0A2J6TKZ0"/>
<dbReference type="InterPro" id="IPR056120">
    <property type="entry name" value="DUF7703"/>
</dbReference>
<dbReference type="GeneID" id="36584828"/>
<evidence type="ECO:0000313" key="5">
    <source>
        <dbReference type="Proteomes" id="UP000235371"/>
    </source>
</evidence>
<dbReference type="AlphaFoldDB" id="A0A2J6TKZ0"/>
<feature type="transmembrane region" description="Helical" evidence="2">
    <location>
        <begin position="60"/>
        <end position="86"/>
    </location>
</feature>
<reference evidence="4 5" key="1">
    <citation type="submission" date="2016-04" db="EMBL/GenBank/DDBJ databases">
        <title>A degradative enzymes factory behind the ericoid mycorrhizal symbiosis.</title>
        <authorList>
            <consortium name="DOE Joint Genome Institute"/>
            <person name="Martino E."/>
            <person name="Morin E."/>
            <person name="Grelet G."/>
            <person name="Kuo A."/>
            <person name="Kohler A."/>
            <person name="Daghino S."/>
            <person name="Barry K."/>
            <person name="Choi C."/>
            <person name="Cichocki N."/>
            <person name="Clum A."/>
            <person name="Copeland A."/>
            <person name="Hainaut M."/>
            <person name="Haridas S."/>
            <person name="Labutti K."/>
            <person name="Lindquist E."/>
            <person name="Lipzen A."/>
            <person name="Khouja H.-R."/>
            <person name="Murat C."/>
            <person name="Ohm R."/>
            <person name="Olson A."/>
            <person name="Spatafora J."/>
            <person name="Veneault-Fourrey C."/>
            <person name="Henrissat B."/>
            <person name="Grigoriev I."/>
            <person name="Martin F."/>
            <person name="Perotto S."/>
        </authorList>
    </citation>
    <scope>NUCLEOTIDE SEQUENCE [LARGE SCALE GENOMIC DNA]</scope>
    <source>
        <strain evidence="4 5">E</strain>
    </source>
</reference>
<evidence type="ECO:0000259" key="3">
    <source>
        <dbReference type="Pfam" id="PF24802"/>
    </source>
</evidence>
<feature type="transmembrane region" description="Helical" evidence="2">
    <location>
        <begin position="29"/>
        <end position="53"/>
    </location>
</feature>
<keyword evidence="2" id="KW-0472">Membrane</keyword>
<feature type="transmembrane region" description="Helical" evidence="2">
    <location>
        <begin position="174"/>
        <end position="192"/>
    </location>
</feature>
<feature type="transmembrane region" description="Helical" evidence="2">
    <location>
        <begin position="135"/>
        <end position="154"/>
    </location>
</feature>
<evidence type="ECO:0000256" key="2">
    <source>
        <dbReference type="SAM" id="Phobius"/>
    </source>
</evidence>
<dbReference type="Pfam" id="PF24802">
    <property type="entry name" value="DUF7703"/>
    <property type="match status" value="1"/>
</dbReference>
<dbReference type="PANTHER" id="PTHR37013">
    <property type="entry name" value="INTEGRAL MEMBRANE PROTEIN (AFU_ORTHOLOGUE AFUA_1G05950)-RELATED"/>
    <property type="match status" value="1"/>
</dbReference>
<keyword evidence="2" id="KW-0812">Transmembrane</keyword>
<dbReference type="OrthoDB" id="405906at2759"/>
<sequence length="360" mass="40398">MPTNSTSAIRFAAQGVLGGYDGDSLALKVIIGLMTGLTMYNALELVVLVLMTFRRYRGLYFWSLLISSLGLIPYALGFCLKFFTVLKGDARWVSVVLLSVGWYPMVTGQSIVLWSRLHLIVSGERGRKILKYTKWMIIVDAIILHIPTSVVTFGSNGTRDTATFVEAYNIIEKTQMTGFFIQEVILSSIYIVETIRILRVSLQDQTRRLMQQLVFINIVIILMDAALLGIEYASLYLLETVTKGVCYSIKLKLEFAILSRLVKFVGGADRSTGFINSESSRSKRKDEVEDITEFVDTTRTMTDVTHASQQSKKSPSRAGMDDADIECARFAHVERAVLKKWGNGEGDNNDDFEISERRSC</sequence>
<organism evidence="4 5">
    <name type="scientific">Hyaloscypha bicolor E</name>
    <dbReference type="NCBI Taxonomy" id="1095630"/>
    <lineage>
        <taxon>Eukaryota</taxon>
        <taxon>Fungi</taxon>
        <taxon>Dikarya</taxon>
        <taxon>Ascomycota</taxon>
        <taxon>Pezizomycotina</taxon>
        <taxon>Leotiomycetes</taxon>
        <taxon>Helotiales</taxon>
        <taxon>Hyaloscyphaceae</taxon>
        <taxon>Hyaloscypha</taxon>
        <taxon>Hyaloscypha bicolor</taxon>
    </lineage>
</organism>